<dbReference type="GO" id="GO:0030322">
    <property type="term" value="P:stabilization of membrane potential"/>
    <property type="evidence" value="ECO:0007669"/>
    <property type="project" value="TreeGrafter"/>
</dbReference>
<sequence>MRKFSANDKCQKCKYYCKKFIAFLFSHIGLCGLVVAYVILGAISFSYLEADYERNVKLRVQELHNRTVEELWNTTCANAPMADLDLQENPAVNIRNDIADSRSWKNRILDQARREATLDLWNITLEMNVLFEKNWTALVNERILQYQNQLLDILLNDSMELNNVTSFPGNYPSNDTTYGSEGKESVRTKLYSFEKQVLQEVRQHGYDGDDDASEAGTVQWSVAGGLLYSLTVITTIGYGHITPKTIAGKLGTMLYAIIGIPLMLLCLANIGDALAHAFKFFYWKICCLYCEIKKRRKRLMRIQSIRMSRKSQRSSNNTMLSNNIAGGSIHASFKARPPSSATLPSQNDLKVGNTNTLIKISEGTPTPSPTTDVVDEKSVMLLDSPGNSGITNEAATTSNEASTDNSSQNNPYHYKKVNSLQSNFSIGNEEKKGPPLAVDDEDAETVVDDDHDAEKKMMVLIHPADSKRKLSVCNMPPETIEGIDYADESPPPSPNQLSPDEQTAVIIHDVQDMDDRLGDFEPRYEKASVPVYVCLLVVFGYIMGGSILFATWEGWDLLNGAYFCFITLTTIGFGDFVPGVSSSGAFTHNSEEKLTLCSLYLVFGMALLAMSFNLVQEAATDKAKWVARKIGILAEDSDEDD</sequence>
<comment type="caution">
    <text evidence="12">The sequence shown here is derived from an EMBL/GenBank/DDBJ whole genome shotgun (WGS) entry which is preliminary data.</text>
</comment>
<comment type="similarity">
    <text evidence="8">Belongs to the two pore domain potassium channel (TC 1.A.1.8) family.</text>
</comment>
<evidence type="ECO:0000313" key="13">
    <source>
        <dbReference type="Proteomes" id="UP000186922"/>
    </source>
</evidence>
<evidence type="ECO:0000259" key="11">
    <source>
        <dbReference type="Pfam" id="PF07885"/>
    </source>
</evidence>
<evidence type="ECO:0000256" key="4">
    <source>
        <dbReference type="ARBA" id="ARBA00022989"/>
    </source>
</evidence>
<feature type="transmembrane region" description="Helical" evidence="10">
    <location>
        <begin position="557"/>
        <end position="577"/>
    </location>
</feature>
<dbReference type="Pfam" id="PF07885">
    <property type="entry name" value="Ion_trans_2"/>
    <property type="match status" value="2"/>
</dbReference>
<dbReference type="InterPro" id="IPR003280">
    <property type="entry name" value="2pore_dom_K_chnl"/>
</dbReference>
<protein>
    <recommendedName>
        <fullName evidence="11">Potassium channel domain-containing protein</fullName>
    </recommendedName>
</protein>
<feature type="transmembrane region" description="Helical" evidence="10">
    <location>
        <begin position="253"/>
        <end position="270"/>
    </location>
</feature>
<feature type="transmembrane region" description="Helical" evidence="10">
    <location>
        <begin position="597"/>
        <end position="615"/>
    </location>
</feature>
<keyword evidence="3 8" id="KW-0812">Transmembrane</keyword>
<feature type="region of interest" description="Disordered" evidence="9">
    <location>
        <begin position="385"/>
        <end position="412"/>
    </location>
</feature>
<gene>
    <name evidence="12" type="primary">RvY_14366-1</name>
    <name evidence="12" type="synonym">RvY_14366.1</name>
    <name evidence="12" type="ORF">RvY_14366</name>
</gene>
<dbReference type="OrthoDB" id="297496at2759"/>
<feature type="transmembrane region" description="Helical" evidence="10">
    <location>
        <begin position="220"/>
        <end position="241"/>
    </location>
</feature>
<evidence type="ECO:0000256" key="2">
    <source>
        <dbReference type="ARBA" id="ARBA00022448"/>
    </source>
</evidence>
<organism evidence="12 13">
    <name type="scientific">Ramazzottius varieornatus</name>
    <name type="common">Water bear</name>
    <name type="synonym">Tardigrade</name>
    <dbReference type="NCBI Taxonomy" id="947166"/>
    <lineage>
        <taxon>Eukaryota</taxon>
        <taxon>Metazoa</taxon>
        <taxon>Ecdysozoa</taxon>
        <taxon>Tardigrada</taxon>
        <taxon>Eutardigrada</taxon>
        <taxon>Parachela</taxon>
        <taxon>Hypsibioidea</taxon>
        <taxon>Ramazzottiidae</taxon>
        <taxon>Ramazzottius</taxon>
    </lineage>
</organism>
<dbReference type="AlphaFoldDB" id="A0A1D1VZH2"/>
<keyword evidence="2 8" id="KW-0813">Transport</keyword>
<evidence type="ECO:0000256" key="6">
    <source>
        <dbReference type="ARBA" id="ARBA00023136"/>
    </source>
</evidence>
<keyword evidence="6 10" id="KW-0472">Membrane</keyword>
<feature type="transmembrane region" description="Helical" evidence="10">
    <location>
        <begin position="529"/>
        <end position="551"/>
    </location>
</feature>
<keyword evidence="13" id="KW-1185">Reference proteome</keyword>
<evidence type="ECO:0000256" key="9">
    <source>
        <dbReference type="SAM" id="MobiDB-lite"/>
    </source>
</evidence>
<reference evidence="12 13" key="1">
    <citation type="journal article" date="2016" name="Nat. Commun.">
        <title>Extremotolerant tardigrade genome and improved radiotolerance of human cultured cells by tardigrade-unique protein.</title>
        <authorList>
            <person name="Hashimoto T."/>
            <person name="Horikawa D.D."/>
            <person name="Saito Y."/>
            <person name="Kuwahara H."/>
            <person name="Kozuka-Hata H."/>
            <person name="Shin-I T."/>
            <person name="Minakuchi Y."/>
            <person name="Ohishi K."/>
            <person name="Motoyama A."/>
            <person name="Aizu T."/>
            <person name="Enomoto A."/>
            <person name="Kondo K."/>
            <person name="Tanaka S."/>
            <person name="Hara Y."/>
            <person name="Koshikawa S."/>
            <person name="Sagara H."/>
            <person name="Miura T."/>
            <person name="Yokobori S."/>
            <person name="Miyagawa K."/>
            <person name="Suzuki Y."/>
            <person name="Kubo T."/>
            <person name="Oyama M."/>
            <person name="Kohara Y."/>
            <person name="Fujiyama A."/>
            <person name="Arakawa K."/>
            <person name="Katayama T."/>
            <person name="Toyoda A."/>
            <person name="Kunieda T."/>
        </authorList>
    </citation>
    <scope>NUCLEOTIDE SEQUENCE [LARGE SCALE GENOMIC DNA]</scope>
    <source>
        <strain evidence="12 13">YOKOZUNA-1</strain>
    </source>
</reference>
<keyword evidence="7 8" id="KW-0407">Ion channel</keyword>
<dbReference type="STRING" id="947166.A0A1D1VZH2"/>
<evidence type="ECO:0000256" key="1">
    <source>
        <dbReference type="ARBA" id="ARBA00004141"/>
    </source>
</evidence>
<dbReference type="InterPro" id="IPR013099">
    <property type="entry name" value="K_chnl_dom"/>
</dbReference>
<keyword evidence="4 10" id="KW-1133">Transmembrane helix</keyword>
<dbReference type="Proteomes" id="UP000186922">
    <property type="component" value="Unassembled WGS sequence"/>
</dbReference>
<evidence type="ECO:0000256" key="10">
    <source>
        <dbReference type="SAM" id="Phobius"/>
    </source>
</evidence>
<feature type="transmembrane region" description="Helical" evidence="10">
    <location>
        <begin position="20"/>
        <end position="48"/>
    </location>
</feature>
<comment type="subcellular location">
    <subcellularLocation>
        <location evidence="1">Membrane</location>
        <topology evidence="1">Multi-pass membrane protein</topology>
    </subcellularLocation>
</comment>
<evidence type="ECO:0000313" key="12">
    <source>
        <dbReference type="EMBL" id="GAV04019.1"/>
    </source>
</evidence>
<evidence type="ECO:0000256" key="5">
    <source>
        <dbReference type="ARBA" id="ARBA00023065"/>
    </source>
</evidence>
<feature type="domain" description="Potassium channel" evidence="11">
    <location>
        <begin position="217"/>
        <end position="274"/>
    </location>
</feature>
<proteinExistence type="inferred from homology"/>
<dbReference type="GO" id="GO:0015271">
    <property type="term" value="F:outward rectifier potassium channel activity"/>
    <property type="evidence" value="ECO:0007669"/>
    <property type="project" value="TreeGrafter"/>
</dbReference>
<evidence type="ECO:0000256" key="3">
    <source>
        <dbReference type="ARBA" id="ARBA00022692"/>
    </source>
</evidence>
<evidence type="ECO:0000256" key="7">
    <source>
        <dbReference type="ARBA" id="ARBA00023303"/>
    </source>
</evidence>
<dbReference type="GO" id="GO:0022841">
    <property type="term" value="F:potassium ion leak channel activity"/>
    <property type="evidence" value="ECO:0007669"/>
    <property type="project" value="TreeGrafter"/>
</dbReference>
<dbReference type="GO" id="GO:0005886">
    <property type="term" value="C:plasma membrane"/>
    <property type="evidence" value="ECO:0007669"/>
    <property type="project" value="TreeGrafter"/>
</dbReference>
<dbReference type="PANTHER" id="PTHR11003:SF334">
    <property type="entry name" value="FI03418P"/>
    <property type="match status" value="1"/>
</dbReference>
<dbReference type="EMBL" id="BDGG01000010">
    <property type="protein sequence ID" value="GAV04019.1"/>
    <property type="molecule type" value="Genomic_DNA"/>
</dbReference>
<dbReference type="SUPFAM" id="SSF81324">
    <property type="entry name" value="Voltage-gated potassium channels"/>
    <property type="match status" value="2"/>
</dbReference>
<dbReference type="PRINTS" id="PR01333">
    <property type="entry name" value="2POREKCHANEL"/>
</dbReference>
<evidence type="ECO:0000256" key="8">
    <source>
        <dbReference type="RuleBase" id="RU003857"/>
    </source>
</evidence>
<dbReference type="Gene3D" id="1.10.287.70">
    <property type="match status" value="2"/>
</dbReference>
<feature type="compositionally biased region" description="Polar residues" evidence="9">
    <location>
        <begin position="385"/>
        <end position="411"/>
    </location>
</feature>
<accession>A0A1D1VZH2</accession>
<name>A0A1D1VZH2_RAMVA</name>
<feature type="domain" description="Potassium channel" evidence="11">
    <location>
        <begin position="537"/>
        <end position="619"/>
    </location>
</feature>
<dbReference type="PANTHER" id="PTHR11003">
    <property type="entry name" value="POTASSIUM CHANNEL, SUBFAMILY K"/>
    <property type="match status" value="1"/>
</dbReference>
<keyword evidence="5 8" id="KW-0406">Ion transport</keyword>